<protein>
    <submittedName>
        <fullName evidence="3">Uncharacterized protein</fullName>
    </submittedName>
</protein>
<evidence type="ECO:0000313" key="4">
    <source>
        <dbReference type="Proteomes" id="UP000092445"/>
    </source>
</evidence>
<reference evidence="4" key="1">
    <citation type="submission" date="2014-03" db="EMBL/GenBank/DDBJ databases">
        <authorList>
            <person name="Aksoy S."/>
            <person name="Warren W."/>
            <person name="Wilson R.K."/>
        </authorList>
    </citation>
    <scope>NUCLEOTIDE SEQUENCE [LARGE SCALE GENOMIC DNA]</scope>
    <source>
        <strain evidence="4">IAEA</strain>
    </source>
</reference>
<keyword evidence="2" id="KW-1133">Transmembrane helix</keyword>
<dbReference type="EnsemblMetazoa" id="GPAI010566-RA">
    <property type="protein sequence ID" value="GPAI010566-PA"/>
    <property type="gene ID" value="GPAI010566"/>
</dbReference>
<feature type="transmembrane region" description="Helical" evidence="2">
    <location>
        <begin position="116"/>
        <end position="132"/>
    </location>
</feature>
<name>A0A1A9ZCJ9_GLOPL</name>
<dbReference type="VEuPathDB" id="VectorBase:GPAI010566"/>
<dbReference type="AlphaFoldDB" id="A0A1A9ZCJ9"/>
<keyword evidence="4" id="KW-1185">Reference proteome</keyword>
<feature type="transmembrane region" description="Helical" evidence="2">
    <location>
        <begin position="84"/>
        <end position="104"/>
    </location>
</feature>
<feature type="region of interest" description="Disordered" evidence="1">
    <location>
        <begin position="1"/>
        <end position="22"/>
    </location>
</feature>
<evidence type="ECO:0000256" key="2">
    <source>
        <dbReference type="SAM" id="Phobius"/>
    </source>
</evidence>
<sequence length="135" mass="14983">MLKHRPKRDNSKRDDSMLHNSLLAREESTRNNTITSSFVVGENKPTGNKISLSGEHANLDSHNSSAANASDTCAQICGIKNSEAVFGAYVVIKVYILFVCGAAVLKKRRLMCRKRINVFYLMGGFIYFPAVLNKT</sequence>
<accession>A0A1A9ZCJ9</accession>
<organism evidence="3 4">
    <name type="scientific">Glossina pallidipes</name>
    <name type="common">Tsetse fly</name>
    <dbReference type="NCBI Taxonomy" id="7398"/>
    <lineage>
        <taxon>Eukaryota</taxon>
        <taxon>Metazoa</taxon>
        <taxon>Ecdysozoa</taxon>
        <taxon>Arthropoda</taxon>
        <taxon>Hexapoda</taxon>
        <taxon>Insecta</taxon>
        <taxon>Pterygota</taxon>
        <taxon>Neoptera</taxon>
        <taxon>Endopterygota</taxon>
        <taxon>Diptera</taxon>
        <taxon>Brachycera</taxon>
        <taxon>Muscomorpha</taxon>
        <taxon>Hippoboscoidea</taxon>
        <taxon>Glossinidae</taxon>
        <taxon>Glossina</taxon>
    </lineage>
</organism>
<feature type="compositionally biased region" description="Basic and acidic residues" evidence="1">
    <location>
        <begin position="8"/>
        <end position="17"/>
    </location>
</feature>
<keyword evidence="2" id="KW-0472">Membrane</keyword>
<proteinExistence type="predicted"/>
<evidence type="ECO:0000256" key="1">
    <source>
        <dbReference type="SAM" id="MobiDB-lite"/>
    </source>
</evidence>
<dbReference type="Proteomes" id="UP000092445">
    <property type="component" value="Unassembled WGS sequence"/>
</dbReference>
<keyword evidence="2" id="KW-0812">Transmembrane</keyword>
<evidence type="ECO:0000313" key="3">
    <source>
        <dbReference type="EnsemblMetazoa" id="GPAI010566-PA"/>
    </source>
</evidence>
<reference evidence="3" key="2">
    <citation type="submission" date="2020-05" db="UniProtKB">
        <authorList>
            <consortium name="EnsemblMetazoa"/>
        </authorList>
    </citation>
    <scope>IDENTIFICATION</scope>
    <source>
        <strain evidence="3">IAEA</strain>
    </source>
</reference>